<dbReference type="VEuPathDB" id="FungiDB:ASPWEDRAFT_593704"/>
<keyword evidence="7" id="KW-1185">Reference proteome</keyword>
<dbReference type="PANTHER" id="PTHR31263:SF0">
    <property type="entry name" value="CELLULASE FAMILY PROTEIN (AFU_ORTHOLOGUE AFUA_5G14560)"/>
    <property type="match status" value="1"/>
</dbReference>
<gene>
    <name evidence="6" type="ORF">ASPWEDRAFT_593704</name>
</gene>
<dbReference type="Gene3D" id="3.20.20.80">
    <property type="entry name" value="Glycosidases"/>
    <property type="match status" value="1"/>
</dbReference>
<dbReference type="SUPFAM" id="SSF51445">
    <property type="entry name" value="(Trans)glycosidases"/>
    <property type="match status" value="1"/>
</dbReference>
<dbReference type="Proteomes" id="UP000184383">
    <property type="component" value="Unassembled WGS sequence"/>
</dbReference>
<dbReference type="OrthoDB" id="442731at2759"/>
<comment type="similarity">
    <text evidence="1 4">Belongs to the glycosyl hydrolase 5 (cellulase A) family.</text>
</comment>
<dbReference type="GO" id="GO:0004553">
    <property type="term" value="F:hydrolase activity, hydrolyzing O-glycosyl compounds"/>
    <property type="evidence" value="ECO:0007669"/>
    <property type="project" value="InterPro"/>
</dbReference>
<evidence type="ECO:0000256" key="3">
    <source>
        <dbReference type="ARBA" id="ARBA00023295"/>
    </source>
</evidence>
<dbReference type="Pfam" id="PF00150">
    <property type="entry name" value="Cellulase"/>
    <property type="match status" value="1"/>
</dbReference>
<evidence type="ECO:0000256" key="1">
    <source>
        <dbReference type="ARBA" id="ARBA00005641"/>
    </source>
</evidence>
<evidence type="ECO:0000313" key="7">
    <source>
        <dbReference type="Proteomes" id="UP000184383"/>
    </source>
</evidence>
<evidence type="ECO:0000259" key="5">
    <source>
        <dbReference type="Pfam" id="PF00150"/>
    </source>
</evidence>
<dbReference type="STRING" id="1073089.A0A1L9RD11"/>
<evidence type="ECO:0000313" key="6">
    <source>
        <dbReference type="EMBL" id="OJJ32805.1"/>
    </source>
</evidence>
<dbReference type="GeneID" id="63754296"/>
<keyword evidence="3 4" id="KW-0326">Glycosidase</keyword>
<dbReference type="GO" id="GO:0000272">
    <property type="term" value="P:polysaccharide catabolic process"/>
    <property type="evidence" value="ECO:0007669"/>
    <property type="project" value="InterPro"/>
</dbReference>
<feature type="domain" description="Glycoside hydrolase family 5" evidence="5">
    <location>
        <begin position="121"/>
        <end position="409"/>
    </location>
</feature>
<keyword evidence="2 4" id="KW-0378">Hydrolase</keyword>
<accession>A0A1L9RD11</accession>
<dbReference type="AlphaFoldDB" id="A0A1L9RD11"/>
<dbReference type="RefSeq" id="XP_040686482.1">
    <property type="nucleotide sequence ID" value="XM_040838448.1"/>
</dbReference>
<dbReference type="InterPro" id="IPR001547">
    <property type="entry name" value="Glyco_hydro_5"/>
</dbReference>
<dbReference type="EMBL" id="KV878214">
    <property type="protein sequence ID" value="OJJ32805.1"/>
    <property type="molecule type" value="Genomic_DNA"/>
</dbReference>
<organism evidence="6 7">
    <name type="scientific">Aspergillus wentii DTO 134E9</name>
    <dbReference type="NCBI Taxonomy" id="1073089"/>
    <lineage>
        <taxon>Eukaryota</taxon>
        <taxon>Fungi</taxon>
        <taxon>Dikarya</taxon>
        <taxon>Ascomycota</taxon>
        <taxon>Pezizomycotina</taxon>
        <taxon>Eurotiomycetes</taxon>
        <taxon>Eurotiomycetidae</taxon>
        <taxon>Eurotiales</taxon>
        <taxon>Aspergillaceae</taxon>
        <taxon>Aspergillus</taxon>
        <taxon>Aspergillus subgen. Cremei</taxon>
    </lineage>
</organism>
<reference evidence="7" key="1">
    <citation type="journal article" date="2017" name="Genome Biol.">
        <title>Comparative genomics reveals high biological diversity and specific adaptations in the industrially and medically important fungal genus Aspergillus.</title>
        <authorList>
            <person name="de Vries R.P."/>
            <person name="Riley R."/>
            <person name="Wiebenga A."/>
            <person name="Aguilar-Osorio G."/>
            <person name="Amillis S."/>
            <person name="Uchima C.A."/>
            <person name="Anderluh G."/>
            <person name="Asadollahi M."/>
            <person name="Askin M."/>
            <person name="Barry K."/>
            <person name="Battaglia E."/>
            <person name="Bayram O."/>
            <person name="Benocci T."/>
            <person name="Braus-Stromeyer S.A."/>
            <person name="Caldana C."/>
            <person name="Canovas D."/>
            <person name="Cerqueira G.C."/>
            <person name="Chen F."/>
            <person name="Chen W."/>
            <person name="Choi C."/>
            <person name="Clum A."/>
            <person name="Dos Santos R.A."/>
            <person name="Damasio A.R."/>
            <person name="Diallinas G."/>
            <person name="Emri T."/>
            <person name="Fekete E."/>
            <person name="Flipphi M."/>
            <person name="Freyberg S."/>
            <person name="Gallo A."/>
            <person name="Gournas C."/>
            <person name="Habgood R."/>
            <person name="Hainaut M."/>
            <person name="Harispe M.L."/>
            <person name="Henrissat B."/>
            <person name="Hilden K.S."/>
            <person name="Hope R."/>
            <person name="Hossain A."/>
            <person name="Karabika E."/>
            <person name="Karaffa L."/>
            <person name="Karanyi Z."/>
            <person name="Krasevec N."/>
            <person name="Kuo A."/>
            <person name="Kusch H."/>
            <person name="LaButti K."/>
            <person name="Lagendijk E.L."/>
            <person name="Lapidus A."/>
            <person name="Levasseur A."/>
            <person name="Lindquist E."/>
            <person name="Lipzen A."/>
            <person name="Logrieco A.F."/>
            <person name="MacCabe A."/>
            <person name="Maekelae M.R."/>
            <person name="Malavazi I."/>
            <person name="Melin P."/>
            <person name="Meyer V."/>
            <person name="Mielnichuk N."/>
            <person name="Miskei M."/>
            <person name="Molnar A.P."/>
            <person name="Mule G."/>
            <person name="Ngan C.Y."/>
            <person name="Orejas M."/>
            <person name="Orosz E."/>
            <person name="Ouedraogo J.P."/>
            <person name="Overkamp K.M."/>
            <person name="Park H.-S."/>
            <person name="Perrone G."/>
            <person name="Piumi F."/>
            <person name="Punt P.J."/>
            <person name="Ram A.F."/>
            <person name="Ramon A."/>
            <person name="Rauscher S."/>
            <person name="Record E."/>
            <person name="Riano-Pachon D.M."/>
            <person name="Robert V."/>
            <person name="Roehrig J."/>
            <person name="Ruller R."/>
            <person name="Salamov A."/>
            <person name="Salih N.S."/>
            <person name="Samson R.A."/>
            <person name="Sandor E."/>
            <person name="Sanguinetti M."/>
            <person name="Schuetze T."/>
            <person name="Sepcic K."/>
            <person name="Shelest E."/>
            <person name="Sherlock G."/>
            <person name="Sophianopoulou V."/>
            <person name="Squina F.M."/>
            <person name="Sun H."/>
            <person name="Susca A."/>
            <person name="Todd R.B."/>
            <person name="Tsang A."/>
            <person name="Unkles S.E."/>
            <person name="van de Wiele N."/>
            <person name="van Rossen-Uffink D."/>
            <person name="Oliveira J.V."/>
            <person name="Vesth T.C."/>
            <person name="Visser J."/>
            <person name="Yu J.-H."/>
            <person name="Zhou M."/>
            <person name="Andersen M.R."/>
            <person name="Archer D.B."/>
            <person name="Baker S.E."/>
            <person name="Benoit I."/>
            <person name="Brakhage A.A."/>
            <person name="Braus G.H."/>
            <person name="Fischer R."/>
            <person name="Frisvad J.C."/>
            <person name="Goldman G.H."/>
            <person name="Houbraken J."/>
            <person name="Oakley B."/>
            <person name="Pocsi I."/>
            <person name="Scazzocchio C."/>
            <person name="Seiboth B."/>
            <person name="vanKuyk P.A."/>
            <person name="Wortman J."/>
            <person name="Dyer P.S."/>
            <person name="Grigoriev I.V."/>
        </authorList>
    </citation>
    <scope>NUCLEOTIDE SEQUENCE [LARGE SCALE GENOMIC DNA]</scope>
    <source>
        <strain evidence="7">DTO 134E9</strain>
    </source>
</reference>
<protein>
    <recommendedName>
        <fullName evidence="5">Glycoside hydrolase family 5 domain-containing protein</fullName>
    </recommendedName>
</protein>
<dbReference type="PANTHER" id="PTHR31263">
    <property type="entry name" value="CELLULASE FAMILY PROTEIN (AFU_ORTHOLOGUE AFUA_5G14560)"/>
    <property type="match status" value="1"/>
</dbReference>
<sequence length="449" mass="50565">MATQMIIRKRKRQIGLLSLIFAASIFFLFTLKQLSRRDGAQSGLRLADNPLEAHSTSGHDCMNSTGHFVPSESQNSSTRFIPPFRTKGRYIVDSQGARVKLTSVNWYGASDVKFIASGLDVQHRDDIATLIRGMGFNSVRLPYSDEMVKTNPCIDRSLLSANLDLVPDTEYSSGECARALDVFTAVVEGLTAAGLLVIVNNHITQATWCCGANLCDGGWSNDWLGGRLLCRVSQTEEEWIEHWETVMYPLAKNELVLGADLRNEVRGVWGTMHWHSWAAAAERALERLLRLNPNWLMIVEGVSSANDLSGVKKRPVQLSIPARVVYSAHVYAWSGWGSLLPFSKRKYKSFVRAMQENWEYLLAEDTAPVWVGEMGTPDKPDAGDLNYWRHLVQFLEEVDASWGYWALNPRKPAKNERESYGLVGDGWDSQSVRWDYRMDDLKRIGLSVD</sequence>
<dbReference type="InterPro" id="IPR017853">
    <property type="entry name" value="GH"/>
</dbReference>
<evidence type="ECO:0000256" key="4">
    <source>
        <dbReference type="RuleBase" id="RU361153"/>
    </source>
</evidence>
<name>A0A1L9RD11_ASPWE</name>
<proteinExistence type="inferred from homology"/>
<evidence type="ECO:0000256" key="2">
    <source>
        <dbReference type="ARBA" id="ARBA00022801"/>
    </source>
</evidence>